<dbReference type="InterPro" id="IPR051552">
    <property type="entry name" value="HptR"/>
</dbReference>
<feature type="domain" description="Response regulatory" evidence="10">
    <location>
        <begin position="3"/>
        <end position="119"/>
    </location>
</feature>
<dbReference type="SUPFAM" id="SSF46689">
    <property type="entry name" value="Homeodomain-like"/>
    <property type="match status" value="2"/>
</dbReference>
<evidence type="ECO:0000256" key="1">
    <source>
        <dbReference type="ARBA" id="ARBA00004496"/>
    </source>
</evidence>
<dbReference type="Pfam" id="PF00072">
    <property type="entry name" value="Response_reg"/>
    <property type="match status" value="1"/>
</dbReference>
<evidence type="ECO:0000313" key="12">
    <source>
        <dbReference type="Proteomes" id="UP000234789"/>
    </source>
</evidence>
<dbReference type="PROSITE" id="PS50110">
    <property type="entry name" value="RESPONSE_REGULATORY"/>
    <property type="match status" value="1"/>
</dbReference>
<evidence type="ECO:0000256" key="8">
    <source>
        <dbReference type="PROSITE-ProRule" id="PRU00169"/>
    </source>
</evidence>
<dbReference type="InterPro" id="IPR009057">
    <property type="entry name" value="Homeodomain-like_sf"/>
</dbReference>
<evidence type="ECO:0000256" key="5">
    <source>
        <dbReference type="ARBA" id="ARBA00023015"/>
    </source>
</evidence>
<dbReference type="SUPFAM" id="SSF52172">
    <property type="entry name" value="CheY-like"/>
    <property type="match status" value="1"/>
</dbReference>
<keyword evidence="7" id="KW-0804">Transcription</keyword>
<proteinExistence type="predicted"/>
<dbReference type="RefSeq" id="WP_101808498.1">
    <property type="nucleotide sequence ID" value="NZ_NFEZ01000004.1"/>
</dbReference>
<dbReference type="SMART" id="SM00448">
    <property type="entry name" value="REC"/>
    <property type="match status" value="1"/>
</dbReference>
<keyword evidence="6 11" id="KW-0238">DNA-binding</keyword>
<evidence type="ECO:0000256" key="6">
    <source>
        <dbReference type="ARBA" id="ARBA00023125"/>
    </source>
</evidence>
<keyword evidence="2" id="KW-0963">Cytoplasm</keyword>
<dbReference type="SMART" id="SM00342">
    <property type="entry name" value="HTH_ARAC"/>
    <property type="match status" value="1"/>
</dbReference>
<dbReference type="PANTHER" id="PTHR42713">
    <property type="entry name" value="HISTIDINE KINASE-RELATED"/>
    <property type="match status" value="1"/>
</dbReference>
<keyword evidence="4" id="KW-0902">Two-component regulatory system</keyword>
<comment type="caution">
    <text evidence="11">The sequence shown here is derived from an EMBL/GenBank/DDBJ whole genome shotgun (WGS) entry which is preliminary data.</text>
</comment>
<dbReference type="GO" id="GO:0003700">
    <property type="term" value="F:DNA-binding transcription factor activity"/>
    <property type="evidence" value="ECO:0007669"/>
    <property type="project" value="InterPro"/>
</dbReference>
<dbReference type="PROSITE" id="PS01124">
    <property type="entry name" value="HTH_ARAC_FAMILY_2"/>
    <property type="match status" value="1"/>
</dbReference>
<dbReference type="GO" id="GO:0000160">
    <property type="term" value="P:phosphorelay signal transduction system"/>
    <property type="evidence" value="ECO:0007669"/>
    <property type="project" value="UniProtKB-KW"/>
</dbReference>
<protein>
    <submittedName>
        <fullName evidence="11">DNA-binding response regulator, AraC family</fullName>
    </submittedName>
</protein>
<reference evidence="11 12" key="1">
    <citation type="submission" date="2017-05" db="EMBL/GenBank/DDBJ databases">
        <title>Functional genome analysis of Paenibacillus pasadenensis strain R16: insights on endophytic life style and antifungal activity.</title>
        <authorList>
            <person name="Passera A."/>
            <person name="Marcolungo L."/>
            <person name="Casati P."/>
            <person name="Brasca M."/>
            <person name="Quaglino F."/>
            <person name="Delledonne M."/>
        </authorList>
    </citation>
    <scope>NUCLEOTIDE SEQUENCE [LARGE SCALE GENOMIC DNA]</scope>
    <source>
        <strain evidence="11 12">R16</strain>
    </source>
</reference>
<evidence type="ECO:0000256" key="7">
    <source>
        <dbReference type="ARBA" id="ARBA00023163"/>
    </source>
</evidence>
<sequence>MYRLLIVDDEKEIREGLAGWDWERLGIEPAGVCAHGLEALQAIAEQPVDIVLTDIRMPFMDGLALMQALSYQYPFIKVIILSGYNDFDYAQEAIRNGASDYLLKPVVFDDMRRAFARLVGRLDEQKQHEWRVEVLKRKAGQLSKVLRKSFLQRLFEGRVDRDLLEQDGAEGEVLLDGDDFSAALLRMDRFARPDASVSDKDRKLLSFALDNILDDIWDSQGCGYHWLEPSTGNVALLAKGDREQELMGLPEQLQRYMGLFRSTFSLAHGPRTSDPLRLDESIAEARRALETFASPGAYIGNSGKWLPSREASDSGSDAPSTESEGDSSLLLEAKRYIMEHYNRSLTLKEVADHVYVSVGHLSSLFKQRNETFLKYLTSIRMDKAKQLMMDNSYKIYEIVELVGYNDPAYFSELFKRNTGKTPSEYRSRLQHNG</sequence>
<dbReference type="InterPro" id="IPR001789">
    <property type="entry name" value="Sig_transdc_resp-reg_receiver"/>
</dbReference>
<dbReference type="CDD" id="cd17536">
    <property type="entry name" value="REC_YesN-like"/>
    <property type="match status" value="1"/>
</dbReference>
<dbReference type="EMBL" id="NFEZ01000004">
    <property type="protein sequence ID" value="PLT44210.1"/>
    <property type="molecule type" value="Genomic_DNA"/>
</dbReference>
<evidence type="ECO:0000256" key="4">
    <source>
        <dbReference type="ARBA" id="ARBA00023012"/>
    </source>
</evidence>
<evidence type="ECO:0000256" key="3">
    <source>
        <dbReference type="ARBA" id="ARBA00022553"/>
    </source>
</evidence>
<evidence type="ECO:0000313" key="11">
    <source>
        <dbReference type="EMBL" id="PLT44210.1"/>
    </source>
</evidence>
<dbReference type="Gene3D" id="1.10.10.60">
    <property type="entry name" value="Homeodomain-like"/>
    <property type="match status" value="2"/>
</dbReference>
<dbReference type="GO" id="GO:0005737">
    <property type="term" value="C:cytoplasm"/>
    <property type="evidence" value="ECO:0007669"/>
    <property type="project" value="UniProtKB-SubCell"/>
</dbReference>
<feature type="modified residue" description="4-aspartylphosphate" evidence="8">
    <location>
        <position position="54"/>
    </location>
</feature>
<dbReference type="PRINTS" id="PR00032">
    <property type="entry name" value="HTHARAC"/>
</dbReference>
<evidence type="ECO:0000259" key="10">
    <source>
        <dbReference type="PROSITE" id="PS50110"/>
    </source>
</evidence>
<accession>A0A2N5N1J8</accession>
<evidence type="ECO:0000259" key="9">
    <source>
        <dbReference type="PROSITE" id="PS01124"/>
    </source>
</evidence>
<dbReference type="AlphaFoldDB" id="A0A2N5N1J8"/>
<dbReference type="PANTHER" id="PTHR42713:SF3">
    <property type="entry name" value="TRANSCRIPTIONAL REGULATORY PROTEIN HPTR"/>
    <property type="match status" value="1"/>
</dbReference>
<comment type="subcellular location">
    <subcellularLocation>
        <location evidence="1">Cytoplasm</location>
    </subcellularLocation>
</comment>
<dbReference type="Pfam" id="PF12833">
    <property type="entry name" value="HTH_18"/>
    <property type="match status" value="1"/>
</dbReference>
<keyword evidence="3 8" id="KW-0597">Phosphoprotein</keyword>
<feature type="domain" description="HTH araC/xylS-type" evidence="9">
    <location>
        <begin position="331"/>
        <end position="428"/>
    </location>
</feature>
<dbReference type="GO" id="GO:0043565">
    <property type="term" value="F:sequence-specific DNA binding"/>
    <property type="evidence" value="ECO:0007669"/>
    <property type="project" value="InterPro"/>
</dbReference>
<dbReference type="Proteomes" id="UP000234789">
    <property type="component" value="Unassembled WGS sequence"/>
</dbReference>
<organism evidence="11 12">
    <name type="scientific">Paenibacillus pasadenensis</name>
    <dbReference type="NCBI Taxonomy" id="217090"/>
    <lineage>
        <taxon>Bacteria</taxon>
        <taxon>Bacillati</taxon>
        <taxon>Bacillota</taxon>
        <taxon>Bacilli</taxon>
        <taxon>Bacillales</taxon>
        <taxon>Paenibacillaceae</taxon>
        <taxon>Paenibacillus</taxon>
    </lineage>
</organism>
<gene>
    <name evidence="11" type="ORF">B8V81_2641</name>
</gene>
<dbReference type="InterPro" id="IPR018060">
    <property type="entry name" value="HTH_AraC"/>
</dbReference>
<evidence type="ECO:0000256" key="2">
    <source>
        <dbReference type="ARBA" id="ARBA00022490"/>
    </source>
</evidence>
<dbReference type="InterPro" id="IPR011006">
    <property type="entry name" value="CheY-like_superfamily"/>
</dbReference>
<name>A0A2N5N1J8_9BACL</name>
<keyword evidence="5" id="KW-0805">Transcription regulation</keyword>
<keyword evidence="12" id="KW-1185">Reference proteome</keyword>
<dbReference type="Gene3D" id="3.40.50.2300">
    <property type="match status" value="1"/>
</dbReference>
<dbReference type="InterPro" id="IPR020449">
    <property type="entry name" value="Tscrpt_reg_AraC-type_HTH"/>
</dbReference>